<evidence type="ECO:0000256" key="8">
    <source>
        <dbReference type="RuleBase" id="RU366009"/>
    </source>
</evidence>
<dbReference type="GO" id="GO:0008270">
    <property type="term" value="F:zinc ion binding"/>
    <property type="evidence" value="ECO:0007669"/>
    <property type="project" value="UniProtKB-UniRule"/>
</dbReference>
<evidence type="ECO:0000313" key="12">
    <source>
        <dbReference type="Proteomes" id="UP000242146"/>
    </source>
</evidence>
<feature type="region of interest" description="Disordered" evidence="9">
    <location>
        <begin position="449"/>
        <end position="475"/>
    </location>
</feature>
<dbReference type="OrthoDB" id="194468at2759"/>
<dbReference type="UniPathway" id="UPA00603">
    <property type="reaction ID" value="UER00660"/>
</dbReference>
<keyword evidence="3 8" id="KW-0479">Metal-binding</keyword>
<evidence type="ECO:0000259" key="10">
    <source>
        <dbReference type="Pfam" id="PF01979"/>
    </source>
</evidence>
<dbReference type="GO" id="GO:0005829">
    <property type="term" value="C:cytosol"/>
    <property type="evidence" value="ECO:0007669"/>
    <property type="project" value="TreeGrafter"/>
</dbReference>
<dbReference type="InterPro" id="IPR032466">
    <property type="entry name" value="Metal_Hydrolase"/>
</dbReference>
<comment type="pathway">
    <text evidence="1 8">Purine metabolism; guanine degradation; xanthine from guanine: step 1/1.</text>
</comment>
<comment type="catalytic activity">
    <reaction evidence="6 8">
        <text>guanine + H2O + H(+) = xanthine + NH4(+)</text>
        <dbReference type="Rhea" id="RHEA:14665"/>
        <dbReference type="ChEBI" id="CHEBI:15377"/>
        <dbReference type="ChEBI" id="CHEBI:15378"/>
        <dbReference type="ChEBI" id="CHEBI:16235"/>
        <dbReference type="ChEBI" id="CHEBI:17712"/>
        <dbReference type="ChEBI" id="CHEBI:28938"/>
        <dbReference type="EC" id="3.5.4.3"/>
    </reaction>
</comment>
<dbReference type="GO" id="GO:0006147">
    <property type="term" value="P:guanine catabolic process"/>
    <property type="evidence" value="ECO:0007669"/>
    <property type="project" value="UniProtKB-UniRule"/>
</dbReference>
<evidence type="ECO:0000256" key="6">
    <source>
        <dbReference type="ARBA" id="ARBA00051148"/>
    </source>
</evidence>
<dbReference type="InterPro" id="IPR051607">
    <property type="entry name" value="Metallo-dep_hydrolases"/>
</dbReference>
<dbReference type="Proteomes" id="UP000242146">
    <property type="component" value="Unassembled WGS sequence"/>
</dbReference>
<dbReference type="AlphaFoldDB" id="A0A1X2GII6"/>
<accession>A0A1X2GII6</accession>
<dbReference type="Gene3D" id="2.30.40.10">
    <property type="entry name" value="Urease, subunit C, domain 1"/>
    <property type="match status" value="1"/>
</dbReference>
<dbReference type="SUPFAM" id="SSF51338">
    <property type="entry name" value="Composite domain of metallo-dependent hydrolases"/>
    <property type="match status" value="1"/>
</dbReference>
<dbReference type="SUPFAM" id="SSF51556">
    <property type="entry name" value="Metallo-dependent hydrolases"/>
    <property type="match status" value="1"/>
</dbReference>
<comment type="cofactor">
    <cofactor evidence="8">
        <name>Zn(2+)</name>
        <dbReference type="ChEBI" id="CHEBI:29105"/>
    </cofactor>
    <text evidence="8">Binds 1 zinc ion per subunit.</text>
</comment>
<keyword evidence="4 8" id="KW-0378">Hydrolase</keyword>
<dbReference type="Gene3D" id="3.20.20.140">
    <property type="entry name" value="Metal-dependent hydrolases"/>
    <property type="match status" value="1"/>
</dbReference>
<dbReference type="InterPro" id="IPR014311">
    <property type="entry name" value="Guanine_deaminase"/>
</dbReference>
<evidence type="ECO:0000313" key="11">
    <source>
        <dbReference type="EMBL" id="ORX54506.1"/>
    </source>
</evidence>
<reference evidence="11 12" key="1">
    <citation type="submission" date="2016-07" db="EMBL/GenBank/DDBJ databases">
        <title>Pervasive Adenine N6-methylation of Active Genes in Fungi.</title>
        <authorList>
            <consortium name="DOE Joint Genome Institute"/>
            <person name="Mondo S.J."/>
            <person name="Dannebaum R.O."/>
            <person name="Kuo R.C."/>
            <person name="Labutti K."/>
            <person name="Haridas S."/>
            <person name="Kuo A."/>
            <person name="Salamov A."/>
            <person name="Ahrendt S.R."/>
            <person name="Lipzen A."/>
            <person name="Sullivan W."/>
            <person name="Andreopoulos W.B."/>
            <person name="Clum A."/>
            <person name="Lindquist E."/>
            <person name="Daum C."/>
            <person name="Ramamoorthy G.K."/>
            <person name="Gryganskyi A."/>
            <person name="Culley D."/>
            <person name="Magnuson J.K."/>
            <person name="James T.Y."/>
            <person name="O'Malley M.A."/>
            <person name="Stajich J.E."/>
            <person name="Spatafora J.W."/>
            <person name="Visel A."/>
            <person name="Grigoriev I.V."/>
        </authorList>
    </citation>
    <scope>NUCLEOTIDE SEQUENCE [LARGE SCALE GENOMIC DNA]</scope>
    <source>
        <strain evidence="11 12">NRRL 3301</strain>
    </source>
</reference>
<dbReference type="PANTHER" id="PTHR11271:SF6">
    <property type="entry name" value="GUANINE DEAMINASE"/>
    <property type="match status" value="1"/>
</dbReference>
<organism evidence="11 12">
    <name type="scientific">Hesseltinella vesiculosa</name>
    <dbReference type="NCBI Taxonomy" id="101127"/>
    <lineage>
        <taxon>Eukaryota</taxon>
        <taxon>Fungi</taxon>
        <taxon>Fungi incertae sedis</taxon>
        <taxon>Mucoromycota</taxon>
        <taxon>Mucoromycotina</taxon>
        <taxon>Mucoromycetes</taxon>
        <taxon>Mucorales</taxon>
        <taxon>Cunninghamellaceae</taxon>
        <taxon>Hesseltinella</taxon>
    </lineage>
</organism>
<dbReference type="Pfam" id="PF01979">
    <property type="entry name" value="Amidohydro_1"/>
    <property type="match status" value="1"/>
</dbReference>
<dbReference type="FunFam" id="3.20.20.140:FF:000022">
    <property type="entry name" value="Guanine deaminase"/>
    <property type="match status" value="1"/>
</dbReference>
<evidence type="ECO:0000256" key="1">
    <source>
        <dbReference type="ARBA" id="ARBA00004984"/>
    </source>
</evidence>
<keyword evidence="5 8" id="KW-0862">Zinc</keyword>
<dbReference type="InterPro" id="IPR011059">
    <property type="entry name" value="Metal-dep_hydrolase_composite"/>
</dbReference>
<name>A0A1X2GII6_9FUNG</name>
<evidence type="ECO:0000256" key="5">
    <source>
        <dbReference type="ARBA" id="ARBA00022833"/>
    </source>
</evidence>
<dbReference type="NCBIfam" id="TIGR02967">
    <property type="entry name" value="guan_deamin"/>
    <property type="match status" value="1"/>
</dbReference>
<dbReference type="STRING" id="101127.A0A1X2GII6"/>
<gene>
    <name evidence="11" type="ORF">DM01DRAFT_1335640</name>
</gene>
<comment type="caution">
    <text evidence="11">The sequence shown here is derived from an EMBL/GenBank/DDBJ whole genome shotgun (WGS) entry which is preliminary data.</text>
</comment>
<evidence type="ECO:0000256" key="2">
    <source>
        <dbReference type="ARBA" id="ARBA00006745"/>
    </source>
</evidence>
<comment type="function">
    <text evidence="7 8">Catalyzes the hydrolytic deamination of guanine, producing xanthine and ammonia.</text>
</comment>
<dbReference type="InterPro" id="IPR006680">
    <property type="entry name" value="Amidohydro-rel"/>
</dbReference>
<dbReference type="PANTHER" id="PTHR11271">
    <property type="entry name" value="GUANINE DEAMINASE"/>
    <property type="match status" value="1"/>
</dbReference>
<evidence type="ECO:0000256" key="4">
    <source>
        <dbReference type="ARBA" id="ARBA00022801"/>
    </source>
</evidence>
<sequence>MVETSHIYYGTIVHTLSVKNLEIIQQAVLVVSNGIIVKLDRNVKDIDAYISSASCTNYVLHRLGEHEFLIPGLVDTHAHAPQYVFAGSGMDLPLMDWLNTYTFPSESKFKDEQYAQDAYAKTVHRFLRNGTTTCSWFATIHLAACKRLVDTIHDLGQRAYVGKVNMDQNSPDYYVEASTQASLDDTRLFIDYTKAKAGHDRLITPVVTPRFAVSCSTPLMRGLADLAKEYRLPIQSHLCENPDEIKFACSLFPDCKNYTDIYQQHGLLGPDTYMAHCVHMTDDEINLLATTQTGVAHCANSNFSLQSGVCDVQRLLSHGIKVGLGTDVAGGFSPSILDAIRSGFWASKMKKVIERDMHGNSDYVCLQPSELLFLATLGGAQVLGLQDLIGNFVEGKAFDALWIDADRGNVDLIGDLTIFQKLEKFLFNGSADNILHVYVQGRRVSGVPDDENDLASSGDTLNHGVALDHTTKPSI</sequence>
<keyword evidence="12" id="KW-1185">Reference proteome</keyword>
<feature type="domain" description="Amidohydrolase-related" evidence="10">
    <location>
        <begin position="68"/>
        <end position="444"/>
    </location>
</feature>
<evidence type="ECO:0000256" key="7">
    <source>
        <dbReference type="ARBA" id="ARBA00056079"/>
    </source>
</evidence>
<proteinExistence type="inferred from homology"/>
<dbReference type="GO" id="GO:0008892">
    <property type="term" value="F:guanine deaminase activity"/>
    <property type="evidence" value="ECO:0007669"/>
    <property type="project" value="UniProtKB-UniRule"/>
</dbReference>
<dbReference type="EC" id="3.5.4.3" evidence="8"/>
<protein>
    <recommendedName>
        <fullName evidence="8">Guanine deaminase</fullName>
        <shortName evidence="8">Guanase</shortName>
        <ecNumber evidence="8">3.5.4.3</ecNumber>
    </recommendedName>
    <alternativeName>
        <fullName evidence="8">Guanine aminohydrolase</fullName>
    </alternativeName>
</protein>
<dbReference type="EMBL" id="MCGT01000013">
    <property type="protein sequence ID" value="ORX54506.1"/>
    <property type="molecule type" value="Genomic_DNA"/>
</dbReference>
<evidence type="ECO:0000256" key="9">
    <source>
        <dbReference type="SAM" id="MobiDB-lite"/>
    </source>
</evidence>
<comment type="similarity">
    <text evidence="2 8">Belongs to the metallo-dependent hydrolases superfamily. ATZ/TRZ family.</text>
</comment>
<evidence type="ECO:0000256" key="3">
    <source>
        <dbReference type="ARBA" id="ARBA00022723"/>
    </source>
</evidence>